<dbReference type="Proteomes" id="UP000494106">
    <property type="component" value="Unassembled WGS sequence"/>
</dbReference>
<dbReference type="GO" id="GO:0005634">
    <property type="term" value="C:nucleus"/>
    <property type="evidence" value="ECO:0007669"/>
    <property type="project" value="InterPro"/>
</dbReference>
<keyword evidence="4" id="KW-1185">Reference proteome</keyword>
<evidence type="ECO:0000259" key="1">
    <source>
        <dbReference type="Pfam" id="PF07776"/>
    </source>
</evidence>
<reference evidence="4 5" key="1">
    <citation type="submission" date="2020-04" db="EMBL/GenBank/DDBJ databases">
        <authorList>
            <person name="Wallbank WR R."/>
            <person name="Pardo Diaz C."/>
            <person name="Kozak K."/>
            <person name="Martin S."/>
            <person name="Jiggins C."/>
            <person name="Moest M."/>
            <person name="Warren A I."/>
            <person name="Byers J.R.P. K."/>
            <person name="Montejo-Kovacevich G."/>
            <person name="Yen C E."/>
        </authorList>
    </citation>
    <scope>NUCLEOTIDE SEQUENCE [LARGE SCALE GENOMIC DNA]</scope>
</reference>
<dbReference type="EMBL" id="CADEBD010000337">
    <property type="protein sequence ID" value="CAB3248033.1"/>
    <property type="molecule type" value="Genomic_DNA"/>
</dbReference>
<organism evidence="2 4">
    <name type="scientific">Arctia plantaginis</name>
    <name type="common">Wood tiger moth</name>
    <name type="synonym">Phalaena plantaginis</name>
    <dbReference type="NCBI Taxonomy" id="874455"/>
    <lineage>
        <taxon>Eukaryota</taxon>
        <taxon>Metazoa</taxon>
        <taxon>Ecdysozoa</taxon>
        <taxon>Arthropoda</taxon>
        <taxon>Hexapoda</taxon>
        <taxon>Insecta</taxon>
        <taxon>Pterygota</taxon>
        <taxon>Neoptera</taxon>
        <taxon>Endopterygota</taxon>
        <taxon>Lepidoptera</taxon>
        <taxon>Glossata</taxon>
        <taxon>Ditrysia</taxon>
        <taxon>Noctuoidea</taxon>
        <taxon>Erebidae</taxon>
        <taxon>Arctiinae</taxon>
        <taxon>Arctia</taxon>
    </lineage>
</organism>
<evidence type="ECO:0000313" key="4">
    <source>
        <dbReference type="Proteomes" id="UP000494106"/>
    </source>
</evidence>
<accession>A0A8S0YTT1</accession>
<evidence type="ECO:0000313" key="5">
    <source>
        <dbReference type="Proteomes" id="UP000494256"/>
    </source>
</evidence>
<evidence type="ECO:0000313" key="2">
    <source>
        <dbReference type="EMBL" id="CAB3223193.1"/>
    </source>
</evidence>
<dbReference type="Gene3D" id="3.40.1800.20">
    <property type="match status" value="1"/>
</dbReference>
<gene>
    <name evidence="3" type="ORF">APLA_LOCUS12298</name>
    <name evidence="2" type="ORF">APLA_LOCUS1493</name>
</gene>
<dbReference type="AlphaFoldDB" id="A0A8S0YTT1"/>
<dbReference type="Pfam" id="PF07776">
    <property type="entry name" value="zf-AD"/>
    <property type="match status" value="1"/>
</dbReference>
<evidence type="ECO:0000313" key="3">
    <source>
        <dbReference type="EMBL" id="CAB3248033.1"/>
    </source>
</evidence>
<dbReference type="InterPro" id="IPR012934">
    <property type="entry name" value="Znf_AD"/>
</dbReference>
<feature type="domain" description="ZAD" evidence="1">
    <location>
        <begin position="11"/>
        <end position="48"/>
    </location>
</feature>
<dbReference type="GO" id="GO:0008270">
    <property type="term" value="F:zinc ion binding"/>
    <property type="evidence" value="ECO:0007669"/>
    <property type="project" value="InterPro"/>
</dbReference>
<name>A0A8S0YTT1_ARCPL</name>
<dbReference type="OrthoDB" id="654211at2759"/>
<dbReference type="SUPFAM" id="SSF57716">
    <property type="entry name" value="Glucocorticoid receptor-like (DNA-binding domain)"/>
    <property type="match status" value="1"/>
</dbReference>
<comment type="caution">
    <text evidence="2">The sequence shown here is derived from an EMBL/GenBank/DDBJ whole genome shotgun (WGS) entry which is preliminary data.</text>
</comment>
<dbReference type="EMBL" id="CADEBC010000135">
    <property type="protein sequence ID" value="CAB3223193.1"/>
    <property type="molecule type" value="Genomic_DNA"/>
</dbReference>
<dbReference type="Proteomes" id="UP000494256">
    <property type="component" value="Unassembled WGS sequence"/>
</dbReference>
<proteinExistence type="predicted"/>
<sequence length="95" mass="10805">MSNELFNFIQQISKDDFLPKKICERCVTRLEQLYEWRQNCLSTDSVLRNYAESMKIVTSTINFQVSVTKPSISTTSPGLKLVALSTAPSCLRLNL</sequence>
<protein>
    <recommendedName>
        <fullName evidence="1">ZAD domain-containing protein</fullName>
    </recommendedName>
</protein>